<evidence type="ECO:0000256" key="6">
    <source>
        <dbReference type="RuleBase" id="RU362006"/>
    </source>
</evidence>
<evidence type="ECO:0000256" key="4">
    <source>
        <dbReference type="ARBA" id="ARBA00022989"/>
    </source>
</evidence>
<evidence type="ECO:0000256" key="2">
    <source>
        <dbReference type="ARBA" id="ARBA00008573"/>
    </source>
</evidence>
<comment type="subcellular location">
    <subcellularLocation>
        <location evidence="1 6">Membrane</location>
        <topology evidence="1 6">Multi-pass membrane protein</topology>
    </subcellularLocation>
</comment>
<reference evidence="7" key="1">
    <citation type="submission" date="2022-12" db="EMBL/GenBank/DDBJ databases">
        <title>Genome assemblies of Blomia tropicalis.</title>
        <authorList>
            <person name="Cui Y."/>
        </authorList>
    </citation>
    <scope>NUCLEOTIDE SEQUENCE</scope>
    <source>
        <tissue evidence="7">Adult mites</tissue>
    </source>
</reference>
<evidence type="ECO:0000313" key="8">
    <source>
        <dbReference type="Proteomes" id="UP001142055"/>
    </source>
</evidence>
<comment type="caution">
    <text evidence="6">Lacks conserved residue(s) required for the propagation of feature annotation.</text>
</comment>
<evidence type="ECO:0000256" key="5">
    <source>
        <dbReference type="ARBA" id="ARBA00023136"/>
    </source>
</evidence>
<keyword evidence="3 6" id="KW-0812">Transmembrane</keyword>
<evidence type="ECO:0000313" key="7">
    <source>
        <dbReference type="EMBL" id="KAJ6223810.1"/>
    </source>
</evidence>
<protein>
    <recommendedName>
        <fullName evidence="6">Receptor expression-enhancing protein</fullName>
    </recommendedName>
</protein>
<dbReference type="Pfam" id="PF03134">
    <property type="entry name" value="TB2_DP1_HVA22"/>
    <property type="match status" value="1"/>
</dbReference>
<feature type="transmembrane region" description="Helical" evidence="6">
    <location>
        <begin position="38"/>
        <end position="58"/>
    </location>
</feature>
<dbReference type="AlphaFoldDB" id="A0A9Q0RRN2"/>
<dbReference type="PANTHER" id="PTHR12300">
    <property type="entry name" value="HVA22-LIKE PROTEINS"/>
    <property type="match status" value="1"/>
</dbReference>
<proteinExistence type="inferred from homology"/>
<evidence type="ECO:0000256" key="3">
    <source>
        <dbReference type="ARBA" id="ARBA00022692"/>
    </source>
</evidence>
<sequence length="229" mass="26291">MNTYFKLVDLLNRLIEKRVRPLNRYLVNFERQYGVPKIYLIHAFVTLTTGYVLFNNFAETIRYFLLYLYPAYQTLVAVQSNEQTKCAHWLKYWSVYGYLQIIEYIGDGLLGSIPLYSLAKIAIVIWCYAPIENNGSHLIYDYFLTPTVDLVQSSALDQIGSNAIDQLEKTFVPNKPKAVRKQVPAKKKKTNPDTMETIGDIMKVAAFVAPYAEALNSEKSGAYEETRDN</sequence>
<gene>
    <name evidence="7" type="ORF">RDWZM_002355</name>
</gene>
<comment type="caution">
    <text evidence="7">The sequence shown here is derived from an EMBL/GenBank/DDBJ whole genome shotgun (WGS) entry which is preliminary data.</text>
</comment>
<keyword evidence="5 6" id="KW-0472">Membrane</keyword>
<dbReference type="Proteomes" id="UP001142055">
    <property type="component" value="Chromosome 1"/>
</dbReference>
<dbReference type="GO" id="GO:0016020">
    <property type="term" value="C:membrane"/>
    <property type="evidence" value="ECO:0007669"/>
    <property type="project" value="UniProtKB-SubCell"/>
</dbReference>
<dbReference type="OMA" id="IHWLNYW"/>
<keyword evidence="4 6" id="KW-1133">Transmembrane helix</keyword>
<organism evidence="7 8">
    <name type="scientific">Blomia tropicalis</name>
    <name type="common">Mite</name>
    <dbReference type="NCBI Taxonomy" id="40697"/>
    <lineage>
        <taxon>Eukaryota</taxon>
        <taxon>Metazoa</taxon>
        <taxon>Ecdysozoa</taxon>
        <taxon>Arthropoda</taxon>
        <taxon>Chelicerata</taxon>
        <taxon>Arachnida</taxon>
        <taxon>Acari</taxon>
        <taxon>Acariformes</taxon>
        <taxon>Sarcoptiformes</taxon>
        <taxon>Astigmata</taxon>
        <taxon>Glycyphagoidea</taxon>
        <taxon>Echimyopodidae</taxon>
        <taxon>Blomia</taxon>
    </lineage>
</organism>
<comment type="similarity">
    <text evidence="2 6">Belongs to the DP1 family.</text>
</comment>
<name>A0A9Q0RRN2_BLOTA</name>
<keyword evidence="8" id="KW-1185">Reference proteome</keyword>
<dbReference type="PANTHER" id="PTHR12300:SF161">
    <property type="entry name" value="RECEPTOR EXPRESSION-ENHANCING PROTEIN"/>
    <property type="match status" value="1"/>
</dbReference>
<evidence type="ECO:0000256" key="1">
    <source>
        <dbReference type="ARBA" id="ARBA00004141"/>
    </source>
</evidence>
<dbReference type="EMBL" id="JAPWDV010000001">
    <property type="protein sequence ID" value="KAJ6223810.1"/>
    <property type="molecule type" value="Genomic_DNA"/>
</dbReference>
<dbReference type="InterPro" id="IPR004345">
    <property type="entry name" value="TB2_DP1_HVA22"/>
</dbReference>
<accession>A0A9Q0RRN2</accession>